<feature type="compositionally biased region" description="Low complexity" evidence="1">
    <location>
        <begin position="236"/>
        <end position="249"/>
    </location>
</feature>
<feature type="compositionally biased region" description="Basic and acidic residues" evidence="1">
    <location>
        <begin position="250"/>
        <end position="270"/>
    </location>
</feature>
<dbReference type="VEuPathDB" id="FungiDB:MFRU_021g00660"/>
<evidence type="ECO:0000313" key="3">
    <source>
        <dbReference type="Proteomes" id="UP000322873"/>
    </source>
</evidence>
<gene>
    <name evidence="2" type="ORF">EYC84_007220</name>
</gene>
<reference evidence="2 3" key="1">
    <citation type="submission" date="2019-06" db="EMBL/GenBank/DDBJ databases">
        <title>Genome Sequence of the Brown Rot Fungal Pathogen Monilinia fructicola.</title>
        <authorList>
            <person name="De Miccolis Angelini R.M."/>
            <person name="Landi L."/>
            <person name="Abate D."/>
            <person name="Pollastro S."/>
            <person name="Romanazzi G."/>
            <person name="Faretra F."/>
        </authorList>
    </citation>
    <scope>NUCLEOTIDE SEQUENCE [LARGE SCALE GENOMIC DNA]</scope>
    <source>
        <strain evidence="2 3">Mfrc123</strain>
    </source>
</reference>
<accession>A0A5M9KAG3</accession>
<sequence length="449" mass="50316">MDRSMNTELINNILTVLVKISIHRFPSIRFLHLPSSLPTYWLPTSPPHRYSTTTITRYFQKTKGTVDESKEGCAKNTGLAKHQQKSAFISSSKTIRFKNIREFMIHINHQRNQQSNHSLRLDTFMQAKKRKTHITSTHIFGVVIKTIVRHNNPNHLLSLSLTTALRPTGPTSFQSSTKIPTNFLIRLHFKLDPPQRQSQSTYRFIPRNMQNQNHPLPTPRAIKSGLGTVKEQKPPLGFSLHSHKSSGSGHKLDLTKSHQEKEAKRLHSKADPSLAMTEAEPSAVANEVATSLAPIRAIQHRDSQGNPIADPDPFEAAIDGNYSSRKSMMRAESEVGSTYNNRRSSYYAHMRLTTVIHTLTDFLAATQMTNDERPRYSQNNRTATILPITKELAMDTPRTGLDILEQHQNHTLIAVLYTAPGGQQRSYETVTTASGSSAEAAGYSTIPAA</sequence>
<dbReference type="EMBL" id="VICG01000001">
    <property type="protein sequence ID" value="KAA8577236.1"/>
    <property type="molecule type" value="Genomic_DNA"/>
</dbReference>
<dbReference type="PANTHER" id="PTHR28186:SF1">
    <property type="entry name" value="MEIOTICALLY UP-REGULATED GENE 9 PROTEIN"/>
    <property type="match status" value="1"/>
</dbReference>
<dbReference type="PANTHER" id="PTHR28186">
    <property type="entry name" value="MEIOTICALLY UP-REGULATED GENE 9 PROTEIN"/>
    <property type="match status" value="1"/>
</dbReference>
<dbReference type="Proteomes" id="UP000322873">
    <property type="component" value="Unassembled WGS sequence"/>
</dbReference>
<protein>
    <submittedName>
        <fullName evidence="2">Uncharacterized protein</fullName>
    </submittedName>
</protein>
<evidence type="ECO:0000256" key="1">
    <source>
        <dbReference type="SAM" id="MobiDB-lite"/>
    </source>
</evidence>
<proteinExistence type="predicted"/>
<evidence type="ECO:0000313" key="2">
    <source>
        <dbReference type="EMBL" id="KAA8577236.1"/>
    </source>
</evidence>
<comment type="caution">
    <text evidence="2">The sequence shown here is derived from an EMBL/GenBank/DDBJ whole genome shotgun (WGS) entry which is preliminary data.</text>
</comment>
<name>A0A5M9KAG3_MONFR</name>
<organism evidence="2 3">
    <name type="scientific">Monilinia fructicola</name>
    <name type="common">Brown rot fungus</name>
    <name type="synonym">Ciboria fructicola</name>
    <dbReference type="NCBI Taxonomy" id="38448"/>
    <lineage>
        <taxon>Eukaryota</taxon>
        <taxon>Fungi</taxon>
        <taxon>Dikarya</taxon>
        <taxon>Ascomycota</taxon>
        <taxon>Pezizomycotina</taxon>
        <taxon>Leotiomycetes</taxon>
        <taxon>Helotiales</taxon>
        <taxon>Sclerotiniaceae</taxon>
        <taxon>Monilinia</taxon>
    </lineage>
</organism>
<dbReference type="InterPro" id="IPR018809">
    <property type="entry name" value="DUF2406"/>
</dbReference>
<feature type="region of interest" description="Disordered" evidence="1">
    <location>
        <begin position="230"/>
        <end position="282"/>
    </location>
</feature>
<keyword evidence="3" id="KW-1185">Reference proteome</keyword>
<dbReference type="AlphaFoldDB" id="A0A5M9KAG3"/>